<evidence type="ECO:0000259" key="1">
    <source>
        <dbReference type="PROSITE" id="PS52006"/>
    </source>
</evidence>
<dbReference type="AlphaFoldDB" id="A0A542CS99"/>
<dbReference type="PROSITE" id="PS51318">
    <property type="entry name" value="TAT"/>
    <property type="match status" value="1"/>
</dbReference>
<organism evidence="2 3">
    <name type="scientific">Amycolatopsis cihanbeyliensis</name>
    <dbReference type="NCBI Taxonomy" id="1128664"/>
    <lineage>
        <taxon>Bacteria</taxon>
        <taxon>Bacillati</taxon>
        <taxon>Actinomycetota</taxon>
        <taxon>Actinomycetes</taxon>
        <taxon>Pseudonocardiales</taxon>
        <taxon>Pseudonocardiaceae</taxon>
        <taxon>Amycolatopsis</taxon>
    </lineage>
</organism>
<dbReference type="RefSeq" id="WP_142002755.1">
    <property type="nucleotide sequence ID" value="NZ_VFML01000002.1"/>
</dbReference>
<name>A0A542CS99_AMYCI</name>
<dbReference type="EMBL" id="VFML01000002">
    <property type="protein sequence ID" value="TQI93713.1"/>
    <property type="molecule type" value="Genomic_DNA"/>
</dbReference>
<dbReference type="PANTHER" id="PTHR38165:SF1">
    <property type="entry name" value="GLUCANASE B"/>
    <property type="match status" value="1"/>
</dbReference>
<dbReference type="InterPro" id="IPR037176">
    <property type="entry name" value="Osmotin/thaumatin-like_sf"/>
</dbReference>
<evidence type="ECO:0000313" key="2">
    <source>
        <dbReference type="EMBL" id="TQI93713.1"/>
    </source>
</evidence>
<evidence type="ECO:0000313" key="3">
    <source>
        <dbReference type="Proteomes" id="UP000320876"/>
    </source>
</evidence>
<dbReference type="PANTHER" id="PTHR38165">
    <property type="match status" value="1"/>
</dbReference>
<keyword evidence="3" id="KW-1185">Reference proteome</keyword>
<comment type="caution">
    <text evidence="2">The sequence shown here is derived from an EMBL/GenBank/DDBJ whole genome shotgun (WGS) entry which is preliminary data.</text>
</comment>
<proteinExistence type="predicted"/>
<dbReference type="Proteomes" id="UP000320876">
    <property type="component" value="Unassembled WGS sequence"/>
</dbReference>
<feature type="domain" description="GH64" evidence="1">
    <location>
        <begin position="35"/>
        <end position="382"/>
    </location>
</feature>
<dbReference type="OrthoDB" id="5513218at2"/>
<dbReference type="CDD" id="cd09220">
    <property type="entry name" value="GH64-GluB-like"/>
    <property type="match status" value="1"/>
</dbReference>
<dbReference type="InterPro" id="IPR037398">
    <property type="entry name" value="Glyco_hydro_64_fam"/>
</dbReference>
<sequence>MISRRAFLGATATAVAVPALGGLAGTGGSAHARTPQKFTLELVNHSGSGSAFAYIVGLSDGRPLFVKPDGGSYFPPSPSEPVTPLGQDCAIPLGAPGTATRLAVPRMYGARIYVVTGSKLEFFVNPGPHVVHPSFLNTGDPNFARDWSFAEFTFNEAELFVNVSYVDFVAAPLGLSLRSLSGRTESVPGLPAGAVDAVSAALVSQASRDGAPWDRLVQRDGGTPLRAMSAHYQATEFGSYLAGYVDEVWNTYTGSTLTVDTQSGFGVLTARVSGGLLRFDNGETFAKPSTADVLSCDSGPFSLAGASPVRKAIIPRLAAALNRTTLRDNPDQPGGERPELFYRNPRTNHYARIVHETLPDNRGYAFPYDDVSPTGGQDFSGAVRSGDPDVLTVTVKALHT</sequence>
<gene>
    <name evidence="2" type="ORF">FB471_5854</name>
</gene>
<dbReference type="InterPro" id="IPR042517">
    <property type="entry name" value="Glyco_hydro_64_N_2"/>
</dbReference>
<dbReference type="InterPro" id="IPR032477">
    <property type="entry name" value="Glyco_hydro_64"/>
</dbReference>
<dbReference type="Gene3D" id="2.60.110.10">
    <property type="entry name" value="Thaumatin"/>
    <property type="match status" value="1"/>
</dbReference>
<dbReference type="Pfam" id="PF16483">
    <property type="entry name" value="Glyco_hydro_64"/>
    <property type="match status" value="1"/>
</dbReference>
<dbReference type="InterPro" id="IPR006311">
    <property type="entry name" value="TAT_signal"/>
</dbReference>
<dbReference type="PROSITE" id="PS52006">
    <property type="entry name" value="GH64"/>
    <property type="match status" value="1"/>
</dbReference>
<protein>
    <submittedName>
        <fullName evidence="2">Beta-1,3-glucanase</fullName>
    </submittedName>
</protein>
<reference evidence="2 3" key="1">
    <citation type="submission" date="2019-06" db="EMBL/GenBank/DDBJ databases">
        <title>Sequencing the genomes of 1000 actinobacteria strains.</title>
        <authorList>
            <person name="Klenk H.-P."/>
        </authorList>
    </citation>
    <scope>NUCLEOTIDE SEQUENCE [LARGE SCALE GENOMIC DNA]</scope>
    <source>
        <strain evidence="2 3">DSM 45679</strain>
    </source>
</reference>
<accession>A0A542CS99</accession>
<dbReference type="Gene3D" id="3.30.920.50">
    <property type="entry name" value="Beta-1,3-glucanase, C-terminal domain"/>
    <property type="match status" value="1"/>
</dbReference>